<reference evidence="1 2" key="1">
    <citation type="journal article" date="2021" name="Nat. Commun.">
        <title>Incipient diploidization of the medicinal plant Perilla within 10,000 years.</title>
        <authorList>
            <person name="Zhang Y."/>
            <person name="Shen Q."/>
            <person name="Leng L."/>
            <person name="Zhang D."/>
            <person name="Chen S."/>
            <person name="Shi Y."/>
            <person name="Ning Z."/>
            <person name="Chen S."/>
        </authorList>
    </citation>
    <scope>NUCLEOTIDE SEQUENCE [LARGE SCALE GENOMIC DNA]</scope>
    <source>
        <strain evidence="2">cv. PC099</strain>
    </source>
</reference>
<organism evidence="1 2">
    <name type="scientific">Perilla frutescens var. hirtella</name>
    <name type="common">Perilla citriodora</name>
    <name type="synonym">Perilla setoyensis</name>
    <dbReference type="NCBI Taxonomy" id="608512"/>
    <lineage>
        <taxon>Eukaryota</taxon>
        <taxon>Viridiplantae</taxon>
        <taxon>Streptophyta</taxon>
        <taxon>Embryophyta</taxon>
        <taxon>Tracheophyta</taxon>
        <taxon>Spermatophyta</taxon>
        <taxon>Magnoliopsida</taxon>
        <taxon>eudicotyledons</taxon>
        <taxon>Gunneridae</taxon>
        <taxon>Pentapetalae</taxon>
        <taxon>asterids</taxon>
        <taxon>lamiids</taxon>
        <taxon>Lamiales</taxon>
        <taxon>Lamiaceae</taxon>
        <taxon>Nepetoideae</taxon>
        <taxon>Elsholtzieae</taxon>
        <taxon>Perilla</taxon>
    </lineage>
</organism>
<keyword evidence="2" id="KW-1185">Reference proteome</keyword>
<sequence>MAAPGAKSYMMYPLDCYQYPSYPPFMLSPYGFSYGSPLQMPPKLTRMIRKNGGSTPSPGQGSSQPWIESINLETDFDAEAEQNVTQQKRIRWTPKENDVLARCWVSISERFGSRN</sequence>
<dbReference type="EMBL" id="SDAM02000052">
    <property type="protein sequence ID" value="KAH6834341.1"/>
    <property type="molecule type" value="Genomic_DNA"/>
</dbReference>
<keyword evidence="1" id="KW-0675">Receptor</keyword>
<dbReference type="Proteomes" id="UP001190926">
    <property type="component" value="Unassembled WGS sequence"/>
</dbReference>
<name>A0AAD4PCL2_PERFH</name>
<proteinExistence type="predicted"/>
<accession>A0AAD4PCL2</accession>
<gene>
    <name evidence="1" type="ORF">C2S53_012088</name>
</gene>
<dbReference type="AlphaFoldDB" id="A0AAD4PCL2"/>
<comment type="caution">
    <text evidence="1">The sequence shown here is derived from an EMBL/GenBank/DDBJ whole genome shotgun (WGS) entry which is preliminary data.</text>
</comment>
<protein>
    <submittedName>
        <fullName evidence="1">Glutamate receptor 2.9</fullName>
    </submittedName>
</protein>
<evidence type="ECO:0000313" key="2">
    <source>
        <dbReference type="Proteomes" id="UP001190926"/>
    </source>
</evidence>
<evidence type="ECO:0000313" key="1">
    <source>
        <dbReference type="EMBL" id="KAH6834341.1"/>
    </source>
</evidence>